<keyword evidence="4 5" id="KW-0472">Membrane</keyword>
<dbReference type="Gene3D" id="1.10.3730.20">
    <property type="match status" value="1"/>
</dbReference>
<proteinExistence type="predicted"/>
<organism evidence="7">
    <name type="scientific">freshwater metagenome</name>
    <dbReference type="NCBI Taxonomy" id="449393"/>
    <lineage>
        <taxon>unclassified sequences</taxon>
        <taxon>metagenomes</taxon>
        <taxon>ecological metagenomes</taxon>
    </lineage>
</organism>
<feature type="transmembrane region" description="Helical" evidence="5">
    <location>
        <begin position="280"/>
        <end position="296"/>
    </location>
</feature>
<dbReference type="PANTHER" id="PTHR32322">
    <property type="entry name" value="INNER MEMBRANE TRANSPORTER"/>
    <property type="match status" value="1"/>
</dbReference>
<evidence type="ECO:0000256" key="5">
    <source>
        <dbReference type="SAM" id="Phobius"/>
    </source>
</evidence>
<dbReference type="InterPro" id="IPR050638">
    <property type="entry name" value="AA-Vitamin_Transporters"/>
</dbReference>
<feature type="transmembrane region" description="Helical" evidence="5">
    <location>
        <begin position="124"/>
        <end position="142"/>
    </location>
</feature>
<keyword evidence="3 5" id="KW-1133">Transmembrane helix</keyword>
<dbReference type="InterPro" id="IPR000620">
    <property type="entry name" value="EamA_dom"/>
</dbReference>
<evidence type="ECO:0000256" key="1">
    <source>
        <dbReference type="ARBA" id="ARBA00004141"/>
    </source>
</evidence>
<evidence type="ECO:0000313" key="7">
    <source>
        <dbReference type="EMBL" id="CAB4337949.1"/>
    </source>
</evidence>
<evidence type="ECO:0000256" key="2">
    <source>
        <dbReference type="ARBA" id="ARBA00022692"/>
    </source>
</evidence>
<accession>A0A6J5ZBK3</accession>
<feature type="transmembrane region" description="Helical" evidence="5">
    <location>
        <begin position="181"/>
        <end position="202"/>
    </location>
</feature>
<name>A0A6J5ZBK3_9ZZZZ</name>
<feature type="transmembrane region" description="Helical" evidence="5">
    <location>
        <begin position="222"/>
        <end position="242"/>
    </location>
</feature>
<comment type="subcellular location">
    <subcellularLocation>
        <location evidence="1">Membrane</location>
        <topology evidence="1">Multi-pass membrane protein</topology>
    </subcellularLocation>
</comment>
<dbReference type="GO" id="GO:0016020">
    <property type="term" value="C:membrane"/>
    <property type="evidence" value="ECO:0007669"/>
    <property type="project" value="UniProtKB-SubCell"/>
</dbReference>
<dbReference type="SUPFAM" id="SSF103481">
    <property type="entry name" value="Multidrug resistance efflux transporter EmrE"/>
    <property type="match status" value="2"/>
</dbReference>
<gene>
    <name evidence="7" type="ORF">UFOPK4028_00675</name>
</gene>
<reference evidence="7" key="1">
    <citation type="submission" date="2020-05" db="EMBL/GenBank/DDBJ databases">
        <authorList>
            <person name="Chiriac C."/>
            <person name="Salcher M."/>
            <person name="Ghai R."/>
            <person name="Kavagutti S V."/>
        </authorList>
    </citation>
    <scope>NUCLEOTIDE SEQUENCE</scope>
</reference>
<sequence>MKHRAEFLLISASMGFALGGIAAKVLREANMDAFRLTQIRTSSAALILLAYILLKDKSQLKATRSEIKDLIIFGVIGIAAVTSFYFFAIKYLYVSVALIIEFTAPIWIVLYLKFVKRKSVPPTMWVGITFAFSGLILISQIWSGSSLHPLGVFVAFLDALALALYFIFADRLSQTRSSISLITWGMSVAAIFFALILPWWNFPFEFLTDTYSLQGELSAYSAPGWALILWIVVIGTVIPYLLTVTAIRELSASTSSVIGMIEPVFAGAIAWWLLSEAFNTVQLIGCCVVLIGIYFADKARQKVS</sequence>
<evidence type="ECO:0000259" key="6">
    <source>
        <dbReference type="Pfam" id="PF00892"/>
    </source>
</evidence>
<dbReference type="InterPro" id="IPR037185">
    <property type="entry name" value="EmrE-like"/>
</dbReference>
<feature type="domain" description="EamA" evidence="6">
    <location>
        <begin position="5"/>
        <end position="139"/>
    </location>
</feature>
<feature type="domain" description="EamA" evidence="6">
    <location>
        <begin position="150"/>
        <end position="295"/>
    </location>
</feature>
<keyword evidence="2 5" id="KW-0812">Transmembrane</keyword>
<protein>
    <submittedName>
        <fullName evidence="7">Unannotated protein</fullName>
    </submittedName>
</protein>
<dbReference type="PANTHER" id="PTHR32322:SF2">
    <property type="entry name" value="EAMA DOMAIN-CONTAINING PROTEIN"/>
    <property type="match status" value="1"/>
</dbReference>
<feature type="transmembrane region" description="Helical" evidence="5">
    <location>
        <begin position="92"/>
        <end position="112"/>
    </location>
</feature>
<evidence type="ECO:0000256" key="3">
    <source>
        <dbReference type="ARBA" id="ARBA00022989"/>
    </source>
</evidence>
<dbReference type="Pfam" id="PF00892">
    <property type="entry name" value="EamA"/>
    <property type="match status" value="2"/>
</dbReference>
<dbReference type="AlphaFoldDB" id="A0A6J5ZBK3"/>
<feature type="transmembrane region" description="Helical" evidence="5">
    <location>
        <begin position="148"/>
        <end position="169"/>
    </location>
</feature>
<feature type="transmembrane region" description="Helical" evidence="5">
    <location>
        <begin position="66"/>
        <end position="86"/>
    </location>
</feature>
<dbReference type="EMBL" id="CAESAC010000095">
    <property type="protein sequence ID" value="CAB4337949.1"/>
    <property type="molecule type" value="Genomic_DNA"/>
</dbReference>
<feature type="transmembrane region" description="Helical" evidence="5">
    <location>
        <begin position="254"/>
        <end position="274"/>
    </location>
</feature>
<feature type="transmembrane region" description="Helical" evidence="5">
    <location>
        <begin position="33"/>
        <end position="54"/>
    </location>
</feature>
<evidence type="ECO:0000256" key="4">
    <source>
        <dbReference type="ARBA" id="ARBA00023136"/>
    </source>
</evidence>